<keyword evidence="5" id="KW-0677">Repeat</keyword>
<dbReference type="PANTHER" id="PTHR48063:SF106">
    <property type="entry name" value="LEUCINE-RICH REPEAT DOMAIN, L DOMAIN-LIKE PROTEIN-RELATED"/>
    <property type="match status" value="1"/>
</dbReference>
<comment type="subcellular location">
    <subcellularLocation>
        <location evidence="1">Membrane</location>
        <topology evidence="1">Single-pass type I membrane protein</topology>
    </subcellularLocation>
</comment>
<keyword evidence="3" id="KW-0812">Transmembrane</keyword>
<keyword evidence="4 9" id="KW-0732">Signal</keyword>
<gene>
    <name evidence="12" type="ORF">HannXRQ_Chr13g0416801</name>
    <name evidence="11" type="ORF">HanXRQr2_Chr13g0605441</name>
</gene>
<feature type="domain" description="Leucine-rich repeat-containing N-terminal plant-type" evidence="10">
    <location>
        <begin position="36"/>
        <end position="72"/>
    </location>
</feature>
<evidence type="ECO:0000256" key="5">
    <source>
        <dbReference type="ARBA" id="ARBA00022737"/>
    </source>
</evidence>
<keyword evidence="2" id="KW-0433">Leucine-rich repeat</keyword>
<evidence type="ECO:0000256" key="8">
    <source>
        <dbReference type="ARBA" id="ARBA00023180"/>
    </source>
</evidence>
<keyword evidence="8" id="KW-0325">Glycoprotein</keyword>
<accession>A0A251SVP0</accession>
<feature type="signal peptide" evidence="9">
    <location>
        <begin position="1"/>
        <end position="20"/>
    </location>
</feature>
<dbReference type="EMBL" id="MNCJ02000328">
    <property type="protein sequence ID" value="KAF5774853.1"/>
    <property type="molecule type" value="Genomic_DNA"/>
</dbReference>
<keyword evidence="6" id="KW-1133">Transmembrane helix</keyword>
<name>A0A251SVP0_HELAN</name>
<dbReference type="InterPro" id="IPR046956">
    <property type="entry name" value="RLP23-like"/>
</dbReference>
<dbReference type="Pfam" id="PF08263">
    <property type="entry name" value="LRRNT_2"/>
    <property type="match status" value="1"/>
</dbReference>
<dbReference type="AlphaFoldDB" id="A0A251SVP0"/>
<dbReference type="Gene3D" id="3.80.10.10">
    <property type="entry name" value="Ribonuclease Inhibitor"/>
    <property type="match status" value="1"/>
</dbReference>
<evidence type="ECO:0000256" key="3">
    <source>
        <dbReference type="ARBA" id="ARBA00022692"/>
    </source>
</evidence>
<dbReference type="PANTHER" id="PTHR48063">
    <property type="entry name" value="LRR RECEPTOR-LIKE KINASE"/>
    <property type="match status" value="1"/>
</dbReference>
<evidence type="ECO:0000256" key="7">
    <source>
        <dbReference type="ARBA" id="ARBA00023136"/>
    </source>
</evidence>
<evidence type="ECO:0000256" key="6">
    <source>
        <dbReference type="ARBA" id="ARBA00022989"/>
    </source>
</evidence>
<keyword evidence="7" id="KW-0472">Membrane</keyword>
<evidence type="ECO:0000313" key="12">
    <source>
        <dbReference type="EMBL" id="OTG02774.1"/>
    </source>
</evidence>
<dbReference type="EC" id="3.5.1.98" evidence="11"/>
<feature type="chain" id="PRO_5041060012" evidence="9">
    <location>
        <begin position="21"/>
        <end position="104"/>
    </location>
</feature>
<evidence type="ECO:0000313" key="13">
    <source>
        <dbReference type="Proteomes" id="UP000215914"/>
    </source>
</evidence>
<keyword evidence="11" id="KW-0378">Hydrolase</keyword>
<dbReference type="Gramene" id="mRNA:HanXRQr2_Chr13g0605441">
    <property type="protein sequence ID" value="mRNA:HanXRQr2_Chr13g0605441"/>
    <property type="gene ID" value="HanXRQr2_Chr13g0605441"/>
</dbReference>
<reference evidence="11" key="3">
    <citation type="submission" date="2020-06" db="EMBL/GenBank/DDBJ databases">
        <title>Helianthus annuus Genome sequencing and assembly Release 2.</title>
        <authorList>
            <person name="Gouzy J."/>
            <person name="Langlade N."/>
            <person name="Munos S."/>
        </authorList>
    </citation>
    <scope>NUCLEOTIDE SEQUENCE</scope>
    <source>
        <tissue evidence="11">Leaves</tissue>
    </source>
</reference>
<dbReference type="InParanoid" id="A0A251SVP0"/>
<sequence>MGTSFLIILTIFFFQRFGTSRNTMLSTSSNITCIERERQSLLVFKQSLTDRHNLLSTWRGVECCEWQGVGCDSRKGHVVKLDLRAPTSLNTERYDDKLLKGNKM</sequence>
<reference evidence="11 13" key="1">
    <citation type="journal article" date="2017" name="Nature">
        <title>The sunflower genome provides insights into oil metabolism, flowering and Asterid evolution.</title>
        <authorList>
            <person name="Badouin H."/>
            <person name="Gouzy J."/>
            <person name="Grassa C.J."/>
            <person name="Murat F."/>
            <person name="Staton S.E."/>
            <person name="Cottret L."/>
            <person name="Lelandais-Briere C."/>
            <person name="Owens G.L."/>
            <person name="Carrere S."/>
            <person name="Mayjonade B."/>
            <person name="Legrand L."/>
            <person name="Gill N."/>
            <person name="Kane N.C."/>
            <person name="Bowers J.E."/>
            <person name="Hubner S."/>
            <person name="Bellec A."/>
            <person name="Berard A."/>
            <person name="Berges H."/>
            <person name="Blanchet N."/>
            <person name="Boniface M.C."/>
            <person name="Brunel D."/>
            <person name="Catrice O."/>
            <person name="Chaidir N."/>
            <person name="Claudel C."/>
            <person name="Donnadieu C."/>
            <person name="Faraut T."/>
            <person name="Fievet G."/>
            <person name="Helmstetter N."/>
            <person name="King M."/>
            <person name="Knapp S.J."/>
            <person name="Lai Z."/>
            <person name="Le Paslier M.C."/>
            <person name="Lippi Y."/>
            <person name="Lorenzon L."/>
            <person name="Mandel J.R."/>
            <person name="Marage G."/>
            <person name="Marchand G."/>
            <person name="Marquand E."/>
            <person name="Bret-Mestries E."/>
            <person name="Morien E."/>
            <person name="Nambeesan S."/>
            <person name="Nguyen T."/>
            <person name="Pegot-Espagnet P."/>
            <person name="Pouilly N."/>
            <person name="Raftis F."/>
            <person name="Sallet E."/>
            <person name="Schiex T."/>
            <person name="Thomas J."/>
            <person name="Vandecasteele C."/>
            <person name="Vares D."/>
            <person name="Vear F."/>
            <person name="Vautrin S."/>
            <person name="Crespi M."/>
            <person name="Mangin B."/>
            <person name="Burke J.M."/>
            <person name="Salse J."/>
            <person name="Munos S."/>
            <person name="Vincourt P."/>
            <person name="Rieseberg L.H."/>
            <person name="Langlade N.B."/>
        </authorList>
    </citation>
    <scope>NUCLEOTIDE SEQUENCE [LARGE SCALE GENOMIC DNA]</scope>
    <source>
        <strain evidence="13">cv. SF193</strain>
        <tissue evidence="11">Leaves</tissue>
    </source>
</reference>
<protein>
    <submittedName>
        <fullName evidence="11">Histone deacetylase</fullName>
        <ecNumber evidence="11">3.5.1.98</ecNumber>
    </submittedName>
    <submittedName>
        <fullName evidence="12">Putative leucine-rich repeat protein, plant-type</fullName>
    </submittedName>
</protein>
<proteinExistence type="predicted"/>
<evidence type="ECO:0000313" key="11">
    <source>
        <dbReference type="EMBL" id="KAF5774853.1"/>
    </source>
</evidence>
<dbReference type="Proteomes" id="UP000215914">
    <property type="component" value="Chromosome 13"/>
</dbReference>
<dbReference type="InterPro" id="IPR013210">
    <property type="entry name" value="LRR_N_plant-typ"/>
</dbReference>
<reference evidence="12" key="2">
    <citation type="submission" date="2017-02" db="EMBL/GenBank/DDBJ databases">
        <title>Sunflower complete genome.</title>
        <authorList>
            <person name="Langlade N."/>
            <person name="Munos S."/>
        </authorList>
    </citation>
    <scope>NUCLEOTIDE SEQUENCE [LARGE SCALE GENOMIC DNA]</scope>
    <source>
        <tissue evidence="12">Leaves</tissue>
    </source>
</reference>
<dbReference type="EMBL" id="CM007902">
    <property type="protein sequence ID" value="OTG02774.1"/>
    <property type="molecule type" value="Genomic_DNA"/>
</dbReference>
<keyword evidence="13" id="KW-1185">Reference proteome</keyword>
<evidence type="ECO:0000259" key="10">
    <source>
        <dbReference type="Pfam" id="PF08263"/>
    </source>
</evidence>
<organism evidence="12 13">
    <name type="scientific">Helianthus annuus</name>
    <name type="common">Common sunflower</name>
    <dbReference type="NCBI Taxonomy" id="4232"/>
    <lineage>
        <taxon>Eukaryota</taxon>
        <taxon>Viridiplantae</taxon>
        <taxon>Streptophyta</taxon>
        <taxon>Embryophyta</taxon>
        <taxon>Tracheophyta</taxon>
        <taxon>Spermatophyta</taxon>
        <taxon>Magnoliopsida</taxon>
        <taxon>eudicotyledons</taxon>
        <taxon>Gunneridae</taxon>
        <taxon>Pentapetalae</taxon>
        <taxon>asterids</taxon>
        <taxon>campanulids</taxon>
        <taxon>Asterales</taxon>
        <taxon>Asteraceae</taxon>
        <taxon>Asteroideae</taxon>
        <taxon>Heliantheae alliance</taxon>
        <taxon>Heliantheae</taxon>
        <taxon>Helianthus</taxon>
    </lineage>
</organism>
<dbReference type="GO" id="GO:0016020">
    <property type="term" value="C:membrane"/>
    <property type="evidence" value="ECO:0007669"/>
    <property type="project" value="UniProtKB-SubCell"/>
</dbReference>
<evidence type="ECO:0000256" key="2">
    <source>
        <dbReference type="ARBA" id="ARBA00022614"/>
    </source>
</evidence>
<dbReference type="InterPro" id="IPR032675">
    <property type="entry name" value="LRR_dom_sf"/>
</dbReference>
<dbReference type="GO" id="GO:0141221">
    <property type="term" value="F:histone deacetylase activity, hydrolytic mechanism"/>
    <property type="evidence" value="ECO:0007669"/>
    <property type="project" value="UniProtKB-EC"/>
</dbReference>
<evidence type="ECO:0000256" key="9">
    <source>
        <dbReference type="SAM" id="SignalP"/>
    </source>
</evidence>
<evidence type="ECO:0000256" key="1">
    <source>
        <dbReference type="ARBA" id="ARBA00004479"/>
    </source>
</evidence>
<evidence type="ECO:0000256" key="4">
    <source>
        <dbReference type="ARBA" id="ARBA00022729"/>
    </source>
</evidence>